<dbReference type="FunCoup" id="T1G4L5">
    <property type="interactions" value="1799"/>
</dbReference>
<comment type="function">
    <text evidence="11">Specifically deglycosylates the denatured form of N-linked glycoproteins in the cytoplasm and assists their proteasome-mediated degradation. Cleaves the beta-aspartyl-glucosamine (GlcNAc) of the glycan and the amide side chain of Asn, converting Asn to Asp. Prefers proteins containing high-mannose over those bearing complex type oligosaccharides. Can recognize misfolded proteins in the endoplasmic reticulum that are exported to the cytosol to be destroyed and deglycosylate them, while it has no activity toward native proteins. Deglycosylation is a prerequisite for subsequent proteasome-mediated degradation of some, but not all, misfolded glycoproteins.</text>
</comment>
<evidence type="ECO:0000256" key="8">
    <source>
        <dbReference type="ARBA" id="ARBA00022723"/>
    </source>
</evidence>
<keyword evidence="7" id="KW-0963">Cytoplasm</keyword>
<dbReference type="GeneID" id="20216013"/>
<dbReference type="KEGG" id="hro:HELRODRAFT_81998"/>
<dbReference type="Gene3D" id="2.20.25.10">
    <property type="match status" value="1"/>
</dbReference>
<dbReference type="InterPro" id="IPR036339">
    <property type="entry name" value="PUB-like_dom_sf"/>
</dbReference>
<reference evidence="16" key="3">
    <citation type="submission" date="2015-06" db="UniProtKB">
        <authorList>
            <consortium name="EnsemblMetazoa"/>
        </authorList>
    </citation>
    <scope>IDENTIFICATION</scope>
</reference>
<comment type="catalytic activity">
    <reaction evidence="1">
        <text>Hydrolysis of an N(4)-(acetyl-beta-D-glucosaminyl)asparagine residue in which the glucosamine residue may be further glycosylated, to yield a (substituted) N-acetyl-beta-D-glucosaminylamine and a peptide containing an aspartate residue.</text>
        <dbReference type="EC" id="3.5.1.52"/>
    </reaction>
</comment>
<dbReference type="RefSeq" id="XP_009020652.1">
    <property type="nucleotide sequence ID" value="XM_009022404.1"/>
</dbReference>
<dbReference type="Gene3D" id="3.10.620.30">
    <property type="match status" value="1"/>
</dbReference>
<dbReference type="GO" id="GO:0000224">
    <property type="term" value="F:peptide-N4-(N-acetyl-beta-glucosaminyl)asparagine amidase activity"/>
    <property type="evidence" value="ECO:0000318"/>
    <property type="project" value="GO_Central"/>
</dbReference>
<dbReference type="CTD" id="20216013"/>
<dbReference type="PANTHER" id="PTHR12143:SF19">
    <property type="entry name" value="PEPTIDE-N(4)-(N-ACETYL-BETA-GLUCOSAMINYL)ASPARAGINE AMIDASE"/>
    <property type="match status" value="1"/>
</dbReference>
<evidence type="ECO:0000259" key="14">
    <source>
        <dbReference type="PROSITE" id="PS51398"/>
    </source>
</evidence>
<evidence type="ECO:0000256" key="12">
    <source>
        <dbReference type="ARBA" id="ARBA00032901"/>
    </source>
</evidence>
<dbReference type="AlphaFoldDB" id="T1G4L5"/>
<dbReference type="eggNOG" id="KOG0909">
    <property type="taxonomic scope" value="Eukaryota"/>
</dbReference>
<comment type="similarity">
    <text evidence="4 13">Belongs to the transglutaminase-like superfamily. PNGase family.</text>
</comment>
<evidence type="ECO:0000256" key="2">
    <source>
        <dbReference type="ARBA" id="ARBA00001947"/>
    </source>
</evidence>
<dbReference type="InterPro" id="IPR002931">
    <property type="entry name" value="Transglutaminase-like"/>
</dbReference>
<keyword evidence="9" id="KW-0378">Hydrolase</keyword>
<evidence type="ECO:0000313" key="15">
    <source>
        <dbReference type="EMBL" id="ESO01416.1"/>
    </source>
</evidence>
<keyword evidence="17" id="KW-1185">Reference proteome</keyword>
<evidence type="ECO:0000256" key="3">
    <source>
        <dbReference type="ARBA" id="ARBA00004496"/>
    </source>
</evidence>
<evidence type="ECO:0000256" key="11">
    <source>
        <dbReference type="ARBA" id="ARBA00024870"/>
    </source>
</evidence>
<keyword evidence="8" id="KW-0479">Metal-binding</keyword>
<dbReference type="SUPFAM" id="SSF49785">
    <property type="entry name" value="Galactose-binding domain-like"/>
    <property type="match status" value="1"/>
</dbReference>
<dbReference type="GO" id="GO:0006516">
    <property type="term" value="P:glycoprotein catabolic process"/>
    <property type="evidence" value="ECO:0000318"/>
    <property type="project" value="GO_Central"/>
</dbReference>
<dbReference type="EMBL" id="AMQM01005099">
    <property type="status" value="NOT_ANNOTATED_CDS"/>
    <property type="molecule type" value="Genomic_DNA"/>
</dbReference>
<evidence type="ECO:0000256" key="1">
    <source>
        <dbReference type="ARBA" id="ARBA00001650"/>
    </source>
</evidence>
<dbReference type="InterPro" id="IPR038765">
    <property type="entry name" value="Papain-like_cys_pep_sf"/>
</dbReference>
<accession>T1G4L5</accession>
<dbReference type="GO" id="GO:0005634">
    <property type="term" value="C:nucleus"/>
    <property type="evidence" value="ECO:0000318"/>
    <property type="project" value="GO_Central"/>
</dbReference>
<dbReference type="PROSITE" id="PS51398">
    <property type="entry name" value="PAW"/>
    <property type="match status" value="1"/>
</dbReference>
<evidence type="ECO:0000256" key="4">
    <source>
        <dbReference type="ARBA" id="ARBA00009390"/>
    </source>
</evidence>
<dbReference type="InterPro" id="IPR008979">
    <property type="entry name" value="Galactose-bd-like_sf"/>
</dbReference>
<sequence length="616" mass="72018">MYYTVSEAEFMKAADALLKLADGILSDPNKFRKIDVNDEVVKSVLGKIPGGLDCLLEMGYSLKDNFYQMPVKISMGKIMKVKLDLKDYYDQIVLRNSLTNVSEEEATRSRKRALKQTIPRPYSKSELDLFVRLSDNFDRMFLYEEILRIKHLWTGPVEDRTKKRMEQSGLDGRYYKDIFLLELLYWFKYSFFTWVDAPECDCCGQSKLIGYVEPTLEEVVFGAYKTELYKCSECSVEIRFPRYNNPLKLLETRRGRCGEWANCFALICRSVGFETRYILANFDHVWVEVYSESQQRWLHCDPCENVCDQNLLYEKGWGREITYIFAFSLNNIQDVTWKYSSDHKALMRRRKECKESWLVKALITLRQERFKLLRLSPEAENRILNATALELVDMLNEPSEKKDEKYSGRTTGSLEWRIARGEIGSPPTFVPHTITLLPLEKEHETFEIVYNSAKDLYKRFTGSYLEVSNWSSLVYSSENIFRKVEHDWKKVYLSRTPGSQVGSLTWKIDLNLVSRIVRENVLVYVTSTTYNNATVEWTISNEKNIQLNLKPGIKYDLNVFKNSAVLRLDVKLMGGDGENAWQHAQIFRQDFNSTDDAFFVKFRTREVLGDPGQLKF</sequence>
<name>T1G4L5_HELRO</name>
<evidence type="ECO:0000313" key="17">
    <source>
        <dbReference type="Proteomes" id="UP000015101"/>
    </source>
</evidence>
<keyword evidence="10" id="KW-0862">Zinc</keyword>
<dbReference type="EMBL" id="KB096785">
    <property type="protein sequence ID" value="ESO01416.1"/>
    <property type="molecule type" value="Genomic_DNA"/>
</dbReference>
<dbReference type="GO" id="GO:0030513">
    <property type="term" value="P:positive regulation of BMP signaling pathway"/>
    <property type="evidence" value="ECO:0000318"/>
    <property type="project" value="GO_Central"/>
</dbReference>
<dbReference type="EC" id="3.5.1.52" evidence="5"/>
<dbReference type="EnsemblMetazoa" id="HelroT81998">
    <property type="protein sequence ID" value="HelroP81998"/>
    <property type="gene ID" value="HelroG81998"/>
</dbReference>
<dbReference type="SMART" id="SM00460">
    <property type="entry name" value="TGc"/>
    <property type="match status" value="1"/>
</dbReference>
<dbReference type="Gene3D" id="2.60.120.1020">
    <property type="entry name" value="Peptide N glycanase, PAW domain"/>
    <property type="match status" value="1"/>
</dbReference>
<dbReference type="OrthoDB" id="409136at2759"/>
<gene>
    <name evidence="16" type="primary">20216013</name>
    <name evidence="15" type="ORF">HELRODRAFT_81998</name>
</gene>
<dbReference type="SUPFAM" id="SSF143503">
    <property type="entry name" value="PUG domain-like"/>
    <property type="match status" value="1"/>
</dbReference>
<dbReference type="InterPro" id="IPR038680">
    <property type="entry name" value="PAW_sf"/>
</dbReference>
<dbReference type="HOGENOM" id="CLU_030187_1_0_1"/>
<comment type="cofactor">
    <cofactor evidence="2">
        <name>Zn(2+)</name>
        <dbReference type="ChEBI" id="CHEBI:29105"/>
    </cofactor>
</comment>
<evidence type="ECO:0000313" key="16">
    <source>
        <dbReference type="EnsemblMetazoa" id="HelroP81998"/>
    </source>
</evidence>
<proteinExistence type="inferred from homology"/>
<dbReference type="InParanoid" id="T1G4L5"/>
<feature type="domain" description="PAW" evidence="14">
    <location>
        <begin position="405"/>
        <end position="611"/>
    </location>
</feature>
<evidence type="ECO:0000256" key="13">
    <source>
        <dbReference type="PROSITE-ProRule" id="PRU00731"/>
    </source>
</evidence>
<dbReference type="Pfam" id="PF01841">
    <property type="entry name" value="Transglut_core"/>
    <property type="match status" value="1"/>
</dbReference>
<evidence type="ECO:0000256" key="10">
    <source>
        <dbReference type="ARBA" id="ARBA00022833"/>
    </source>
</evidence>
<dbReference type="PANTHER" id="PTHR12143">
    <property type="entry name" value="PEPTIDE N-GLYCANASE PNGASE -RELATED"/>
    <property type="match status" value="1"/>
</dbReference>
<reference evidence="17" key="1">
    <citation type="submission" date="2012-12" db="EMBL/GenBank/DDBJ databases">
        <authorList>
            <person name="Hellsten U."/>
            <person name="Grimwood J."/>
            <person name="Chapman J.A."/>
            <person name="Shapiro H."/>
            <person name="Aerts A."/>
            <person name="Otillar R.P."/>
            <person name="Terry A.Y."/>
            <person name="Boore J.L."/>
            <person name="Simakov O."/>
            <person name="Marletaz F."/>
            <person name="Cho S.-J."/>
            <person name="Edsinger-Gonzales E."/>
            <person name="Havlak P."/>
            <person name="Kuo D.-H."/>
            <person name="Larsson T."/>
            <person name="Lv J."/>
            <person name="Arendt D."/>
            <person name="Savage R."/>
            <person name="Osoegawa K."/>
            <person name="de Jong P."/>
            <person name="Lindberg D.R."/>
            <person name="Seaver E.C."/>
            <person name="Weisblat D.A."/>
            <person name="Putnam N.H."/>
            <person name="Grigoriev I.V."/>
            <person name="Rokhsar D.S."/>
        </authorList>
    </citation>
    <scope>NUCLEOTIDE SEQUENCE</scope>
</reference>
<dbReference type="STRING" id="6412.T1G4L5"/>
<protein>
    <recommendedName>
        <fullName evidence="6">Peptide-N(4)-(N-acetyl-beta-glucosaminyl)asparagine amidase</fullName>
        <ecNumber evidence="5">3.5.1.52</ecNumber>
    </recommendedName>
    <alternativeName>
        <fullName evidence="12">Peptide:N-glycanase</fullName>
    </alternativeName>
</protein>
<evidence type="ECO:0000256" key="9">
    <source>
        <dbReference type="ARBA" id="ARBA00022801"/>
    </source>
</evidence>
<dbReference type="OMA" id="DLQDVTW"/>
<dbReference type="GO" id="GO:0046872">
    <property type="term" value="F:metal ion binding"/>
    <property type="evidence" value="ECO:0007669"/>
    <property type="project" value="UniProtKB-KW"/>
</dbReference>
<dbReference type="FunFam" id="2.60.120.1020:FF:000001">
    <property type="entry name" value="Peptide-N(4)-(N-acetyl-beta-glucosaminyl)asparagine amidase"/>
    <property type="match status" value="1"/>
</dbReference>
<dbReference type="Pfam" id="PF04721">
    <property type="entry name" value="PAW"/>
    <property type="match status" value="1"/>
</dbReference>
<dbReference type="InterPro" id="IPR050883">
    <property type="entry name" value="PNGase"/>
</dbReference>
<reference evidence="15 17" key="2">
    <citation type="journal article" date="2013" name="Nature">
        <title>Insights into bilaterian evolution from three spiralian genomes.</title>
        <authorList>
            <person name="Simakov O."/>
            <person name="Marletaz F."/>
            <person name="Cho S.J."/>
            <person name="Edsinger-Gonzales E."/>
            <person name="Havlak P."/>
            <person name="Hellsten U."/>
            <person name="Kuo D.H."/>
            <person name="Larsson T."/>
            <person name="Lv J."/>
            <person name="Arendt D."/>
            <person name="Savage R."/>
            <person name="Osoegawa K."/>
            <person name="de Jong P."/>
            <person name="Grimwood J."/>
            <person name="Chapman J.A."/>
            <person name="Shapiro H."/>
            <person name="Aerts A."/>
            <person name="Otillar R.P."/>
            <person name="Terry A.Y."/>
            <person name="Boore J.L."/>
            <person name="Grigoriev I.V."/>
            <person name="Lindberg D.R."/>
            <person name="Seaver E.C."/>
            <person name="Weisblat D.A."/>
            <person name="Putnam N.H."/>
            <person name="Rokhsar D.S."/>
        </authorList>
    </citation>
    <scope>NUCLEOTIDE SEQUENCE</scope>
</reference>
<dbReference type="GO" id="GO:0005829">
    <property type="term" value="C:cytosol"/>
    <property type="evidence" value="ECO:0000318"/>
    <property type="project" value="GO_Central"/>
</dbReference>
<dbReference type="InterPro" id="IPR006588">
    <property type="entry name" value="Peptide_N_glycanase_PAW_dom"/>
</dbReference>
<evidence type="ECO:0000256" key="7">
    <source>
        <dbReference type="ARBA" id="ARBA00022490"/>
    </source>
</evidence>
<dbReference type="SUPFAM" id="SSF54001">
    <property type="entry name" value="Cysteine proteinases"/>
    <property type="match status" value="1"/>
</dbReference>
<dbReference type="Proteomes" id="UP000015101">
    <property type="component" value="Unassembled WGS sequence"/>
</dbReference>
<evidence type="ECO:0000256" key="6">
    <source>
        <dbReference type="ARBA" id="ARBA00018546"/>
    </source>
</evidence>
<organism evidence="16 17">
    <name type="scientific">Helobdella robusta</name>
    <name type="common">Californian leech</name>
    <dbReference type="NCBI Taxonomy" id="6412"/>
    <lineage>
        <taxon>Eukaryota</taxon>
        <taxon>Metazoa</taxon>
        <taxon>Spiralia</taxon>
        <taxon>Lophotrochozoa</taxon>
        <taxon>Annelida</taxon>
        <taxon>Clitellata</taxon>
        <taxon>Hirudinea</taxon>
        <taxon>Rhynchobdellida</taxon>
        <taxon>Glossiphoniidae</taxon>
        <taxon>Helobdella</taxon>
    </lineage>
</organism>
<comment type="subcellular location">
    <subcellularLocation>
        <location evidence="3">Cytoplasm</location>
    </subcellularLocation>
</comment>
<evidence type="ECO:0000256" key="5">
    <source>
        <dbReference type="ARBA" id="ARBA00012158"/>
    </source>
</evidence>
<dbReference type="Gene3D" id="1.20.58.2190">
    <property type="match status" value="1"/>
</dbReference>